<feature type="domain" description="Amine oxidase" evidence="7">
    <location>
        <begin position="12"/>
        <end position="431"/>
    </location>
</feature>
<dbReference type="SUPFAM" id="SSF54373">
    <property type="entry name" value="FAD-linked reductases, C-terminal domain"/>
    <property type="match status" value="1"/>
</dbReference>
<dbReference type="RefSeq" id="WP_027952240.1">
    <property type="nucleotide sequence ID" value="NZ_JADU01000015.1"/>
</dbReference>
<dbReference type="Gene3D" id="1.10.3110.10">
    <property type="entry name" value="protoporphyrinogen ix oxidase, domain 3"/>
    <property type="match status" value="1"/>
</dbReference>
<evidence type="ECO:0000259" key="7">
    <source>
        <dbReference type="Pfam" id="PF01593"/>
    </source>
</evidence>
<keyword evidence="6" id="KW-0963">Cytoplasm</keyword>
<evidence type="ECO:0000256" key="2">
    <source>
        <dbReference type="ARBA" id="ARBA00022630"/>
    </source>
</evidence>
<comment type="pathway">
    <text evidence="6">Porphyrin-containing compound metabolism; protoheme biosynthesis.</text>
</comment>
<organism evidence="8 9">
    <name type="scientific">Hallella seregens ATCC 51272</name>
    <dbReference type="NCBI Taxonomy" id="1336250"/>
    <lineage>
        <taxon>Bacteria</taxon>
        <taxon>Pseudomonadati</taxon>
        <taxon>Bacteroidota</taxon>
        <taxon>Bacteroidia</taxon>
        <taxon>Bacteroidales</taxon>
        <taxon>Prevotellaceae</taxon>
        <taxon>Hallella</taxon>
    </lineage>
</organism>
<dbReference type="PANTHER" id="PTHR42923">
    <property type="entry name" value="PROTOPORPHYRINOGEN OXIDASE"/>
    <property type="match status" value="1"/>
</dbReference>
<comment type="cofactor">
    <cofactor evidence="1 6">
        <name>FAD</name>
        <dbReference type="ChEBI" id="CHEBI:57692"/>
    </cofactor>
</comment>
<dbReference type="Gene3D" id="3.50.50.60">
    <property type="entry name" value="FAD/NAD(P)-binding domain"/>
    <property type="match status" value="1"/>
</dbReference>
<dbReference type="Proteomes" id="UP001589688">
    <property type="component" value="Unassembled WGS sequence"/>
</dbReference>
<dbReference type="Gene3D" id="3.90.660.20">
    <property type="entry name" value="Protoporphyrinogen oxidase, mitochondrial, domain 2"/>
    <property type="match status" value="1"/>
</dbReference>
<dbReference type="GO" id="GO:0004729">
    <property type="term" value="F:oxygen-dependent protoporphyrinogen oxidase activity"/>
    <property type="evidence" value="ECO:0007669"/>
    <property type="project" value="UniProtKB-EC"/>
</dbReference>
<sequence>MKRDTIVIGAGITGLTCAFQLRRKGVDVAVLERQNRVGGQINTHRVDGFTFESGPNTGVVKHAEVAELFEQLGQNCRMETARESSKRRLVWKGDRFHELPSSLAGALATPLFSWSDKLRILGEPWRHKGTDPNESVGSLAERRLGKSYVDYAVDPFLSGVYAGDPYRLPTRLALPRLYRLEQCYGSFIRGALAKARQPKTERDRKATKKVFSARGGFGTLTEALATAIGSDRIITSARHIVVKPTAEGWRVTYEHNGEHCELTARRVVTTCGAYALPHLLPFVDGETMGRLSHLYYAPVVQLGVGLRQTGGVDWPAFGGLVPSCERQQVLGILFPSACFDGRAPEGGAVMSCFLGGVRHPDMLRMTDDELTQLTNRTLHDMLKYPAGTEASRVCVFRHERAIPQYELSTDDRLAAVARLREQFPTLTIAGNLRDGIGIGDRIKQGFDIANDERA</sequence>
<keyword evidence="4 6" id="KW-0560">Oxidoreductase</keyword>
<gene>
    <name evidence="8" type="primary">hemG</name>
    <name evidence="8" type="ORF">ACFFK8_13390</name>
</gene>
<comment type="similarity">
    <text evidence="6">Belongs to the protoporphyrinogen/coproporphyrinogen oxidase family. Coproporphyrinogen III oxidase subfamily.</text>
</comment>
<protein>
    <recommendedName>
        <fullName evidence="6">Coproporphyrinogen III oxidase</fullName>
        <ecNumber evidence="6">1.3.3.15</ecNumber>
    </recommendedName>
</protein>
<comment type="subcellular location">
    <subcellularLocation>
        <location evidence="6">Cytoplasm</location>
    </subcellularLocation>
</comment>
<evidence type="ECO:0000313" key="8">
    <source>
        <dbReference type="EMBL" id="MFB9898755.1"/>
    </source>
</evidence>
<evidence type="ECO:0000256" key="4">
    <source>
        <dbReference type="ARBA" id="ARBA00023002"/>
    </source>
</evidence>
<dbReference type="SUPFAM" id="SSF51905">
    <property type="entry name" value="FAD/NAD(P)-binding domain"/>
    <property type="match status" value="1"/>
</dbReference>
<evidence type="ECO:0000256" key="5">
    <source>
        <dbReference type="ARBA" id="ARBA00023133"/>
    </source>
</evidence>
<accession>A0ABV5ZN24</accession>
<dbReference type="InterPro" id="IPR002937">
    <property type="entry name" value="Amino_oxidase"/>
</dbReference>
<dbReference type="InterPro" id="IPR004572">
    <property type="entry name" value="Protoporphyrinogen_oxidase"/>
</dbReference>
<keyword evidence="5 6" id="KW-0350">Heme biosynthesis</keyword>
<keyword evidence="2 6" id="KW-0285">Flavoprotein</keyword>
<dbReference type="NCBIfam" id="TIGR00562">
    <property type="entry name" value="proto_IX_ox"/>
    <property type="match status" value="1"/>
</dbReference>
<evidence type="ECO:0000256" key="1">
    <source>
        <dbReference type="ARBA" id="ARBA00001974"/>
    </source>
</evidence>
<dbReference type="InterPro" id="IPR050464">
    <property type="entry name" value="Zeta_carotene_desat/Oxidored"/>
</dbReference>
<proteinExistence type="inferred from homology"/>
<evidence type="ECO:0000256" key="3">
    <source>
        <dbReference type="ARBA" id="ARBA00022827"/>
    </source>
</evidence>
<dbReference type="EC" id="1.3.3.15" evidence="6"/>
<dbReference type="EMBL" id="JBHLZF010000002">
    <property type="protein sequence ID" value="MFB9898755.1"/>
    <property type="molecule type" value="Genomic_DNA"/>
</dbReference>
<dbReference type="PANTHER" id="PTHR42923:SF3">
    <property type="entry name" value="PROTOPORPHYRINOGEN OXIDASE"/>
    <property type="match status" value="1"/>
</dbReference>
<comment type="function">
    <text evidence="6">Involved in coproporphyrin-dependent heme b biosynthesis. Catalyzes the oxidation of coproporphyrinogen III to coproporphyrin III.</text>
</comment>
<name>A0ABV5ZN24_9BACT</name>
<comment type="catalytic activity">
    <reaction evidence="6">
        <text>coproporphyrinogen III + 3 O2 = coproporphyrin III + 3 H2O2</text>
        <dbReference type="Rhea" id="RHEA:43436"/>
        <dbReference type="ChEBI" id="CHEBI:15379"/>
        <dbReference type="ChEBI" id="CHEBI:16240"/>
        <dbReference type="ChEBI" id="CHEBI:57309"/>
        <dbReference type="ChEBI" id="CHEBI:131725"/>
        <dbReference type="EC" id="1.3.3.15"/>
    </reaction>
</comment>
<dbReference type="Pfam" id="PF01593">
    <property type="entry name" value="Amino_oxidase"/>
    <property type="match status" value="1"/>
</dbReference>
<comment type="caution">
    <text evidence="8">The sequence shown here is derived from an EMBL/GenBank/DDBJ whole genome shotgun (WGS) entry which is preliminary data.</text>
</comment>
<reference evidence="8 9" key="1">
    <citation type="submission" date="2024-09" db="EMBL/GenBank/DDBJ databases">
        <authorList>
            <person name="Sun Q."/>
            <person name="Mori K."/>
        </authorList>
    </citation>
    <scope>NUCLEOTIDE SEQUENCE [LARGE SCALE GENOMIC DNA]</scope>
    <source>
        <strain evidence="8 9">ATCC 51272</strain>
    </source>
</reference>
<keyword evidence="3 6" id="KW-0274">FAD</keyword>
<evidence type="ECO:0000313" key="9">
    <source>
        <dbReference type="Proteomes" id="UP001589688"/>
    </source>
</evidence>
<dbReference type="InterPro" id="IPR036188">
    <property type="entry name" value="FAD/NAD-bd_sf"/>
</dbReference>
<keyword evidence="9" id="KW-1185">Reference proteome</keyword>
<evidence type="ECO:0000256" key="6">
    <source>
        <dbReference type="RuleBase" id="RU364052"/>
    </source>
</evidence>